<keyword evidence="9" id="KW-0472">Membrane</keyword>
<keyword evidence="11 12" id="KW-0407">Ion channel</keyword>
<evidence type="ECO:0000256" key="2">
    <source>
        <dbReference type="ARBA" id="ARBA00007193"/>
    </source>
</evidence>
<evidence type="ECO:0000256" key="13">
    <source>
        <dbReference type="SAM" id="MobiDB-lite"/>
    </source>
</evidence>
<dbReference type="GO" id="GO:0016020">
    <property type="term" value="C:membrane"/>
    <property type="evidence" value="ECO:0007669"/>
    <property type="project" value="UniProtKB-SubCell"/>
</dbReference>
<protein>
    <submittedName>
        <fullName evidence="14">Pickpocket protein 28</fullName>
    </submittedName>
</protein>
<dbReference type="GO" id="GO:0005272">
    <property type="term" value="F:sodium channel activity"/>
    <property type="evidence" value="ECO:0007669"/>
    <property type="project" value="UniProtKB-KW"/>
</dbReference>
<comment type="subcellular location">
    <subcellularLocation>
        <location evidence="1">Membrane</location>
        <topology evidence="1">Multi-pass membrane protein</topology>
    </subcellularLocation>
</comment>
<organism evidence="14 15">
    <name type="scientific">Eumeta variegata</name>
    <name type="common">Bagworm moth</name>
    <name type="synonym">Eumeta japonica</name>
    <dbReference type="NCBI Taxonomy" id="151549"/>
    <lineage>
        <taxon>Eukaryota</taxon>
        <taxon>Metazoa</taxon>
        <taxon>Ecdysozoa</taxon>
        <taxon>Arthropoda</taxon>
        <taxon>Hexapoda</taxon>
        <taxon>Insecta</taxon>
        <taxon>Pterygota</taxon>
        <taxon>Neoptera</taxon>
        <taxon>Endopterygota</taxon>
        <taxon>Lepidoptera</taxon>
        <taxon>Glossata</taxon>
        <taxon>Ditrysia</taxon>
        <taxon>Tineoidea</taxon>
        <taxon>Psychidae</taxon>
        <taxon>Oiketicinae</taxon>
        <taxon>Eumeta</taxon>
    </lineage>
</organism>
<name>A0A4C1ZYF5_EUMVA</name>
<evidence type="ECO:0000256" key="6">
    <source>
        <dbReference type="ARBA" id="ARBA00022989"/>
    </source>
</evidence>
<dbReference type="OrthoDB" id="5874059at2759"/>
<dbReference type="InterPro" id="IPR001873">
    <property type="entry name" value="ENaC"/>
</dbReference>
<feature type="compositionally biased region" description="Basic and acidic residues" evidence="13">
    <location>
        <begin position="161"/>
        <end position="171"/>
    </location>
</feature>
<evidence type="ECO:0000256" key="4">
    <source>
        <dbReference type="ARBA" id="ARBA00022461"/>
    </source>
</evidence>
<evidence type="ECO:0000256" key="7">
    <source>
        <dbReference type="ARBA" id="ARBA00023053"/>
    </source>
</evidence>
<keyword evidence="3 12" id="KW-0813">Transport</keyword>
<comment type="similarity">
    <text evidence="2 12">Belongs to the amiloride-sensitive sodium channel (TC 1.A.6) family.</text>
</comment>
<evidence type="ECO:0000256" key="11">
    <source>
        <dbReference type="ARBA" id="ARBA00023303"/>
    </source>
</evidence>
<proteinExistence type="inferred from homology"/>
<dbReference type="EMBL" id="BGZK01002194">
    <property type="protein sequence ID" value="GBP91675.1"/>
    <property type="molecule type" value="Genomic_DNA"/>
</dbReference>
<evidence type="ECO:0000313" key="14">
    <source>
        <dbReference type="EMBL" id="GBP91675.1"/>
    </source>
</evidence>
<gene>
    <name evidence="14" type="primary">ppk28</name>
    <name evidence="14" type="ORF">EVAR_67104_1</name>
</gene>
<evidence type="ECO:0000313" key="15">
    <source>
        <dbReference type="Proteomes" id="UP000299102"/>
    </source>
</evidence>
<dbReference type="Proteomes" id="UP000299102">
    <property type="component" value="Unassembled WGS sequence"/>
</dbReference>
<evidence type="ECO:0000256" key="5">
    <source>
        <dbReference type="ARBA" id="ARBA00022692"/>
    </source>
</evidence>
<evidence type="ECO:0000256" key="12">
    <source>
        <dbReference type="RuleBase" id="RU000679"/>
    </source>
</evidence>
<keyword evidence="7" id="KW-0915">Sodium</keyword>
<evidence type="ECO:0000256" key="10">
    <source>
        <dbReference type="ARBA" id="ARBA00023201"/>
    </source>
</evidence>
<evidence type="ECO:0000256" key="8">
    <source>
        <dbReference type="ARBA" id="ARBA00023065"/>
    </source>
</evidence>
<dbReference type="AlphaFoldDB" id="A0A4C1ZYF5"/>
<keyword evidence="10 12" id="KW-0739">Sodium transport</keyword>
<accession>A0A4C1ZYF5</accession>
<sequence>MRQVGWWLLAGKVNCCPDYFIHDLQPDVSLETLMFFFCSSVQLTIGDEFYYDDDGEVANMLSTSQSGRFTGLTVIFDVQIDDYPSWSQANYGAMVLLSDPHDFQEITVSINYALPGQSVDLKVEPLVYRTESNVRTVDVDKRNCWFSDEIRLAYTERESISKPELENKNEATFEIEQDWDRSRQHDRST</sequence>
<keyword evidence="6" id="KW-1133">Transmembrane helix</keyword>
<evidence type="ECO:0000256" key="3">
    <source>
        <dbReference type="ARBA" id="ARBA00022448"/>
    </source>
</evidence>
<keyword evidence="15" id="KW-1185">Reference proteome</keyword>
<keyword evidence="8 12" id="KW-0406">Ion transport</keyword>
<keyword evidence="4 12" id="KW-0894">Sodium channel</keyword>
<comment type="caution">
    <text evidence="14">The sequence shown here is derived from an EMBL/GenBank/DDBJ whole genome shotgun (WGS) entry which is preliminary data.</text>
</comment>
<feature type="compositionally biased region" description="Basic and acidic residues" evidence="13">
    <location>
        <begin position="178"/>
        <end position="189"/>
    </location>
</feature>
<reference evidence="14 15" key="1">
    <citation type="journal article" date="2019" name="Commun. Biol.">
        <title>The bagworm genome reveals a unique fibroin gene that provides high tensile strength.</title>
        <authorList>
            <person name="Kono N."/>
            <person name="Nakamura H."/>
            <person name="Ohtoshi R."/>
            <person name="Tomita M."/>
            <person name="Numata K."/>
            <person name="Arakawa K."/>
        </authorList>
    </citation>
    <scope>NUCLEOTIDE SEQUENCE [LARGE SCALE GENOMIC DNA]</scope>
</reference>
<keyword evidence="5 12" id="KW-0812">Transmembrane</keyword>
<evidence type="ECO:0000256" key="9">
    <source>
        <dbReference type="ARBA" id="ARBA00023136"/>
    </source>
</evidence>
<feature type="region of interest" description="Disordered" evidence="13">
    <location>
        <begin position="161"/>
        <end position="189"/>
    </location>
</feature>
<dbReference type="Pfam" id="PF00858">
    <property type="entry name" value="ASC"/>
    <property type="match status" value="1"/>
</dbReference>
<evidence type="ECO:0000256" key="1">
    <source>
        <dbReference type="ARBA" id="ARBA00004141"/>
    </source>
</evidence>